<dbReference type="AlphaFoldDB" id="A0AAD1SLS7"/>
<feature type="region of interest" description="Disordered" evidence="1">
    <location>
        <begin position="33"/>
        <end position="67"/>
    </location>
</feature>
<proteinExistence type="predicted"/>
<organism evidence="2 3">
    <name type="scientific">Pelobates cultripes</name>
    <name type="common">Western spadefoot toad</name>
    <dbReference type="NCBI Taxonomy" id="61616"/>
    <lineage>
        <taxon>Eukaryota</taxon>
        <taxon>Metazoa</taxon>
        <taxon>Chordata</taxon>
        <taxon>Craniata</taxon>
        <taxon>Vertebrata</taxon>
        <taxon>Euteleostomi</taxon>
        <taxon>Amphibia</taxon>
        <taxon>Batrachia</taxon>
        <taxon>Anura</taxon>
        <taxon>Pelobatoidea</taxon>
        <taxon>Pelobatidae</taxon>
        <taxon>Pelobates</taxon>
    </lineage>
</organism>
<keyword evidence="3" id="KW-1185">Reference proteome</keyword>
<evidence type="ECO:0000313" key="3">
    <source>
        <dbReference type="Proteomes" id="UP001295444"/>
    </source>
</evidence>
<reference evidence="2" key="1">
    <citation type="submission" date="2022-03" db="EMBL/GenBank/DDBJ databases">
        <authorList>
            <person name="Alioto T."/>
            <person name="Alioto T."/>
            <person name="Gomez Garrido J."/>
        </authorList>
    </citation>
    <scope>NUCLEOTIDE SEQUENCE</scope>
</reference>
<accession>A0AAD1SLS7</accession>
<gene>
    <name evidence="2" type="ORF">PECUL_23A022177</name>
</gene>
<evidence type="ECO:0000313" key="2">
    <source>
        <dbReference type="EMBL" id="CAH2302212.1"/>
    </source>
</evidence>
<evidence type="ECO:0000256" key="1">
    <source>
        <dbReference type="SAM" id="MobiDB-lite"/>
    </source>
</evidence>
<dbReference type="EMBL" id="OW240917">
    <property type="protein sequence ID" value="CAH2302212.1"/>
    <property type="molecule type" value="Genomic_DNA"/>
</dbReference>
<protein>
    <submittedName>
        <fullName evidence="2">Uncharacterized protein</fullName>
    </submittedName>
</protein>
<sequence>MGKRIKKLKTHIEDRSRKISDLFLSLPKPKMAVTLDPQSSSSEEEALDAPDPIPEVADPISSLPLGDLRAPTTKGDILNILQNLRTLFHSDITILQEELTGVTGRVRVAEENIAAMAQ</sequence>
<dbReference type="Proteomes" id="UP001295444">
    <property type="component" value="Chromosome 06"/>
</dbReference>
<name>A0AAD1SLS7_PELCU</name>